<feature type="chain" id="PRO_5045833675" evidence="1">
    <location>
        <begin position="22"/>
        <end position="700"/>
    </location>
</feature>
<gene>
    <name evidence="3" type="ORF">GCM10023313_08400</name>
</gene>
<name>A0ABP9FLK7_9SPHI</name>
<proteinExistence type="predicted"/>
<dbReference type="Proteomes" id="UP001501436">
    <property type="component" value="Unassembled WGS sequence"/>
</dbReference>
<dbReference type="SUPFAM" id="SSF52317">
    <property type="entry name" value="Class I glutamine amidotransferase-like"/>
    <property type="match status" value="1"/>
</dbReference>
<dbReference type="InterPro" id="IPR029062">
    <property type="entry name" value="Class_I_gatase-like"/>
</dbReference>
<dbReference type="Gene3D" id="3.40.50.880">
    <property type="match status" value="1"/>
</dbReference>
<protein>
    <submittedName>
        <fullName evidence="3">Family 10 glycosylhydrolase</fullName>
    </submittedName>
</protein>
<dbReference type="InterPro" id="IPR017853">
    <property type="entry name" value="GH"/>
</dbReference>
<dbReference type="Pfam" id="PF14871">
    <property type="entry name" value="GHL6"/>
    <property type="match status" value="1"/>
</dbReference>
<accession>A0ABP9FLK7</accession>
<dbReference type="InterPro" id="IPR028212">
    <property type="entry name" value="GHL6"/>
</dbReference>
<dbReference type="InterPro" id="IPR013738">
    <property type="entry name" value="Beta_galactosidase_Trimer"/>
</dbReference>
<feature type="signal peptide" evidence="1">
    <location>
        <begin position="1"/>
        <end position="21"/>
    </location>
</feature>
<organism evidence="3 4">
    <name type="scientific">Mucilaginibacter defluvii</name>
    <dbReference type="NCBI Taxonomy" id="1196019"/>
    <lineage>
        <taxon>Bacteria</taxon>
        <taxon>Pseudomonadati</taxon>
        <taxon>Bacteroidota</taxon>
        <taxon>Sphingobacteriia</taxon>
        <taxon>Sphingobacteriales</taxon>
        <taxon>Sphingobacteriaceae</taxon>
        <taxon>Mucilaginibacter</taxon>
    </lineage>
</organism>
<evidence type="ECO:0000313" key="3">
    <source>
        <dbReference type="EMBL" id="GAA4907844.1"/>
    </source>
</evidence>
<comment type="caution">
    <text evidence="3">The sequence shown here is derived from an EMBL/GenBank/DDBJ whole genome shotgun (WGS) entry which is preliminary data.</text>
</comment>
<feature type="domain" description="Beta-galactosidase trimerisation" evidence="2">
    <location>
        <begin position="402"/>
        <end position="482"/>
    </location>
</feature>
<dbReference type="SUPFAM" id="SSF51445">
    <property type="entry name" value="(Trans)glycosidases"/>
    <property type="match status" value="1"/>
</dbReference>
<dbReference type="Pfam" id="PF08532">
    <property type="entry name" value="Glyco_hydro_42M"/>
    <property type="match status" value="1"/>
</dbReference>
<dbReference type="CDD" id="cd03143">
    <property type="entry name" value="A4_beta-galactosidase_middle_domain"/>
    <property type="match status" value="1"/>
</dbReference>
<evidence type="ECO:0000259" key="2">
    <source>
        <dbReference type="Pfam" id="PF08532"/>
    </source>
</evidence>
<evidence type="ECO:0000313" key="4">
    <source>
        <dbReference type="Proteomes" id="UP001501436"/>
    </source>
</evidence>
<reference evidence="4" key="1">
    <citation type="journal article" date="2019" name="Int. J. Syst. Evol. Microbiol.">
        <title>The Global Catalogue of Microorganisms (GCM) 10K type strain sequencing project: providing services to taxonomists for standard genome sequencing and annotation.</title>
        <authorList>
            <consortium name="The Broad Institute Genomics Platform"/>
            <consortium name="The Broad Institute Genome Sequencing Center for Infectious Disease"/>
            <person name="Wu L."/>
            <person name="Ma J."/>
        </authorList>
    </citation>
    <scope>NUCLEOTIDE SEQUENCE [LARGE SCALE GENOMIC DNA]</scope>
    <source>
        <strain evidence="4">JCM 18283</strain>
    </source>
</reference>
<keyword evidence="4" id="KW-1185">Reference proteome</keyword>
<dbReference type="RefSeq" id="WP_345329671.1">
    <property type="nucleotide sequence ID" value="NZ_BAABJI010000001.1"/>
</dbReference>
<dbReference type="EMBL" id="BAABJI010000001">
    <property type="protein sequence ID" value="GAA4907844.1"/>
    <property type="molecule type" value="Genomic_DNA"/>
</dbReference>
<dbReference type="Gene3D" id="3.20.20.80">
    <property type="entry name" value="Glycosidases"/>
    <property type="match status" value="1"/>
</dbReference>
<evidence type="ECO:0000256" key="1">
    <source>
        <dbReference type="SAM" id="SignalP"/>
    </source>
</evidence>
<keyword evidence="1" id="KW-0732">Signal</keyword>
<sequence length="700" mass="79057">MRTILFLLTALILWLPGRAQQQTTDPGWWKRNNLRVIQTNLPDYEAATLNPDSLVTDLVKFSANTLIINAGGIMAFYPTKLPYQYRNPYVKRDFLKDVVAKCHQQGIKVIVRFDFSRVHESIYKAHPDWCYLSPKGERMTNPGMYTVSINGPYVQQCAFGIVSEVMDIYPIDGIFLNMPGYQVNNTYEGRYMGIDQNEYDKKRFAKFSGGKALPVEENKADNLYQQYLAFKKFTLDEWGKRLYTLVKSKNPQAAICTYTDQYVDIIRHETQAVPTLPLWPYSAADNVNNAGTTFPDHIISNASIQQISFQSRYNAIEPEEISIRLYQNMAHGSGLDLSMMGDTRGYEDERNFKTIEKIYGLHKKYEPYFGRYTSIAKIAVIAPGSWPNGTPMQEYRGIQQILQEAHIPFDIIEDNQLQNRGDKLKNYKVIILPDITFLNDGGVKQLKAAIANGTNLIATNIALNDNPALLSQLFGAKLKSLTNDAAGNYLVPEDRAIFKNFRGQTMLFMKYNLALYDFSSADKTGLPLLAKGRTGPPEIIGGHDVTGDKMMAIKQHGAAEAVLLPFNAGRLYYNNGYQEHKQILLDVLNNIYPDAGKQLITNAHPKVETVLQQYAKNTPANKINNNGLILHLINLTGVSSTSYLPPLPVYNISLKIKSGYKPARVTDLLNGRPVKFTYADGYVNFTADRLDDYKIIVMDK</sequence>